<dbReference type="EMBL" id="KV419434">
    <property type="protein sequence ID" value="KZS88641.1"/>
    <property type="molecule type" value="Genomic_DNA"/>
</dbReference>
<sequence>MLSNIPEEIFHRIMWHHRFKHQEMLGLLPDREHLQVDRQFRFYALPEFQNARLVCRLWNKWLSNDFAFWRHFVIEGEKSLEIAKVLTARFPSHAFHIRIRVDHVDDEDFYDYGHSDSDESGTETDEVEEPEANVPVAEVVVADEEPDFDFEDISDGTNS</sequence>
<evidence type="ECO:0000256" key="1">
    <source>
        <dbReference type="SAM" id="MobiDB-lite"/>
    </source>
</evidence>
<gene>
    <name evidence="2" type="ORF">SISNIDRAFT_489884</name>
</gene>
<reference evidence="2 3" key="1">
    <citation type="journal article" date="2016" name="Mol. Biol. Evol.">
        <title>Comparative Genomics of Early-Diverging Mushroom-Forming Fungi Provides Insights into the Origins of Lignocellulose Decay Capabilities.</title>
        <authorList>
            <person name="Nagy L.G."/>
            <person name="Riley R."/>
            <person name="Tritt A."/>
            <person name="Adam C."/>
            <person name="Daum C."/>
            <person name="Floudas D."/>
            <person name="Sun H."/>
            <person name="Yadav J.S."/>
            <person name="Pangilinan J."/>
            <person name="Larsson K.H."/>
            <person name="Matsuura K."/>
            <person name="Barry K."/>
            <person name="Labutti K."/>
            <person name="Kuo R."/>
            <person name="Ohm R.A."/>
            <person name="Bhattacharya S.S."/>
            <person name="Shirouzu T."/>
            <person name="Yoshinaga Y."/>
            <person name="Martin F.M."/>
            <person name="Grigoriev I.V."/>
            <person name="Hibbett D.S."/>
        </authorList>
    </citation>
    <scope>NUCLEOTIDE SEQUENCE [LARGE SCALE GENOMIC DNA]</scope>
    <source>
        <strain evidence="2 3">HHB9708</strain>
    </source>
</reference>
<proteinExistence type="predicted"/>
<feature type="compositionally biased region" description="Acidic residues" evidence="1">
    <location>
        <begin position="118"/>
        <end position="131"/>
    </location>
</feature>
<organism evidence="2 3">
    <name type="scientific">Sistotremastrum niveocremeum HHB9708</name>
    <dbReference type="NCBI Taxonomy" id="1314777"/>
    <lineage>
        <taxon>Eukaryota</taxon>
        <taxon>Fungi</taxon>
        <taxon>Dikarya</taxon>
        <taxon>Basidiomycota</taxon>
        <taxon>Agaricomycotina</taxon>
        <taxon>Agaricomycetes</taxon>
        <taxon>Sistotremastrales</taxon>
        <taxon>Sistotremastraceae</taxon>
        <taxon>Sertulicium</taxon>
        <taxon>Sertulicium niveocremeum</taxon>
    </lineage>
</organism>
<evidence type="ECO:0000313" key="2">
    <source>
        <dbReference type="EMBL" id="KZS88641.1"/>
    </source>
</evidence>
<name>A0A164PE82_9AGAM</name>
<dbReference type="Proteomes" id="UP000076722">
    <property type="component" value="Unassembled WGS sequence"/>
</dbReference>
<dbReference type="AlphaFoldDB" id="A0A164PE82"/>
<protein>
    <recommendedName>
        <fullName evidence="4">F-box domain-containing protein</fullName>
    </recommendedName>
</protein>
<keyword evidence="3" id="KW-1185">Reference proteome</keyword>
<evidence type="ECO:0008006" key="4">
    <source>
        <dbReference type="Google" id="ProtNLM"/>
    </source>
</evidence>
<accession>A0A164PE82</accession>
<evidence type="ECO:0000313" key="3">
    <source>
        <dbReference type="Proteomes" id="UP000076722"/>
    </source>
</evidence>
<feature type="region of interest" description="Disordered" evidence="1">
    <location>
        <begin position="112"/>
        <end position="134"/>
    </location>
</feature>